<dbReference type="InterPro" id="IPR000212">
    <property type="entry name" value="DNA_helicase_UvrD/REP"/>
</dbReference>
<proteinExistence type="predicted"/>
<keyword evidence="8" id="KW-0238">DNA-binding</keyword>
<evidence type="ECO:0000256" key="9">
    <source>
        <dbReference type="ARBA" id="ARBA00023204"/>
    </source>
</evidence>
<feature type="binding site" evidence="15">
    <location>
        <begin position="34"/>
        <end position="41"/>
    </location>
    <ligand>
        <name>ATP</name>
        <dbReference type="ChEBI" id="CHEBI:30616"/>
    </ligand>
</feature>
<dbReference type="Pfam" id="PF13361">
    <property type="entry name" value="UvrD_C"/>
    <property type="match status" value="2"/>
</dbReference>
<evidence type="ECO:0000256" key="12">
    <source>
        <dbReference type="ARBA" id="ARBA00034808"/>
    </source>
</evidence>
<evidence type="ECO:0000256" key="14">
    <source>
        <dbReference type="ARBA" id="ARBA00048988"/>
    </source>
</evidence>
<dbReference type="PROSITE" id="PS51198">
    <property type="entry name" value="UVRD_HELICASE_ATP_BIND"/>
    <property type="match status" value="1"/>
</dbReference>
<evidence type="ECO:0000256" key="2">
    <source>
        <dbReference type="ARBA" id="ARBA00022741"/>
    </source>
</evidence>
<dbReference type="Gene3D" id="3.40.50.300">
    <property type="entry name" value="P-loop containing nucleotide triphosphate hydrolases"/>
    <property type="match status" value="4"/>
</dbReference>
<evidence type="ECO:0000259" key="16">
    <source>
        <dbReference type="PROSITE" id="PS51198"/>
    </source>
</evidence>
<dbReference type="RefSeq" id="WP_223578328.1">
    <property type="nucleotide sequence ID" value="NZ_BAABFU010000002.1"/>
</dbReference>
<dbReference type="InterPro" id="IPR011604">
    <property type="entry name" value="PDDEXK-like_dom_sf"/>
</dbReference>
<accession>A0ABP8I2S7</accession>
<dbReference type="InterPro" id="IPR014016">
    <property type="entry name" value="UvrD-like_ATP-bd"/>
</dbReference>
<dbReference type="InterPro" id="IPR038726">
    <property type="entry name" value="PDDEXK_AddAB-type"/>
</dbReference>
<evidence type="ECO:0000256" key="3">
    <source>
        <dbReference type="ARBA" id="ARBA00022763"/>
    </source>
</evidence>
<name>A0ABP8I2S7_9GAMM</name>
<sequence length="1134" mass="128641">MEQQNQHQNKSMLPPDQDVRTTAIRADESFIVQAPAGAGKTSLLTQRILNLLSTVESPEEVVAITFTRKAAAEMRHRLIESLLSAKKEEPEETHQKVTWQLARLVLQRDQELGWDLLQNSHRLRIMTIDSLSSMIANQMPILSHLGGSLSIADQPQEAYQRAAESILNYLDDDDYGPHILTLLAHLDNQVEKLIGLLAQMLGKRDQWLRLLGAGELDIDILEDGINQVAQMRLQRLAKFHSKLGNSSFIRGIHFASGFLDTDHELAALKDVELLPDFDFQYLEQWKAIATFCLTKSGTFKKQLNKKVGLLADGDLEGEDKKIGKAIKAELKELFADWSEEEGFAEVLSDIASLPKAVYSSEQQEILYSLLHLLRLVSVELTVDFQSSAEADFIEIALAADRALGYFDEPSELALKLDYQISHLLVDEFQDTSFTQYQLLSKLIAGWQADDGRTLFLVGDPMQSIYRFREANVGLFIKTQQEGINGFPVTPLQLTANFRSSPSIIDWVNRRFSKIFPSEDDSLLGAVSYSPAQAMKPDSDDHFVDFKVNFDLAENNEAETLAKSLKDIVSKYPGETAAVLVRGRNHAQDLMAHLRQRGVSYYAKDMEYLSHKPCVSDLMLLCRLLLHPQDSIAWVGFLKSPLAGLTLSDLTQLHHAYEHNFWQWLEEPEAVSALTSEGIARLKTLSSVLQPVIAEAGRKSLSQLVESAWLGLGGPDTLLDSSELKDVYAVFKLLMELEVKEWPLSAERINTAVGELFADQQADSAQVEIMTMHKSKGLEFDTVVLPSLQRKKRADGHQLLLWEEFTVEDRAGYLLAPIQAAEQKEPIYQLARDIQSKKGAYEDARLLYVATTRAKKRLILSCELCLRFDEEKNEWLHSTIDKNSLLHYLMPHYENVIERKFNEVSSTVDVSDDSEDATSFDKGWYRLKAEYQRPLISNQLQLSERVAVDQEELDFDWASDVARVVGLVVHKQLELIAQKKQTFELLKASNFEPLKAPLKELLHSPPDVAQAFSKAKDALLNVSDDPKGQWLLDHHLEARCEWELTGAVTDTSGQKVIRNLIIDRTFVDKEGIRWIIDYKTGDHRGSDVDAFIHSEVERYRPQLLQYREIIEKVDKRPSKMALYFPLLKRFIEIRD</sequence>
<dbReference type="EMBL" id="BAABFU010000002">
    <property type="protein sequence ID" value="GAA4350058.1"/>
    <property type="molecule type" value="Genomic_DNA"/>
</dbReference>
<evidence type="ECO:0000313" key="18">
    <source>
        <dbReference type="EMBL" id="GAA4350058.1"/>
    </source>
</evidence>
<keyword evidence="7 15" id="KW-0067">ATP-binding</keyword>
<dbReference type="Gene3D" id="1.10.486.10">
    <property type="entry name" value="PCRA, domain 4"/>
    <property type="match status" value="1"/>
</dbReference>
<evidence type="ECO:0000256" key="7">
    <source>
        <dbReference type="ARBA" id="ARBA00022840"/>
    </source>
</evidence>
<keyword evidence="2 15" id="KW-0547">Nucleotide-binding</keyword>
<keyword evidence="19" id="KW-1185">Reference proteome</keyword>
<feature type="domain" description="UvrD-like helicase ATP-binding" evidence="16">
    <location>
        <begin position="13"/>
        <end position="500"/>
    </location>
</feature>
<evidence type="ECO:0000256" key="11">
    <source>
        <dbReference type="ARBA" id="ARBA00034617"/>
    </source>
</evidence>
<dbReference type="EC" id="5.6.2.4" evidence="12"/>
<keyword evidence="10" id="KW-0413">Isomerase</keyword>
<keyword evidence="4 15" id="KW-0378">Hydrolase</keyword>
<evidence type="ECO:0000256" key="4">
    <source>
        <dbReference type="ARBA" id="ARBA00022801"/>
    </source>
</evidence>
<reference evidence="19" key="1">
    <citation type="journal article" date="2019" name="Int. J. Syst. Evol. Microbiol.">
        <title>The Global Catalogue of Microorganisms (GCM) 10K type strain sequencing project: providing services to taxonomists for standard genome sequencing and annotation.</title>
        <authorList>
            <consortium name="The Broad Institute Genomics Platform"/>
            <consortium name="The Broad Institute Genome Sequencing Center for Infectious Disease"/>
            <person name="Wu L."/>
            <person name="Ma J."/>
        </authorList>
    </citation>
    <scope>NUCLEOTIDE SEQUENCE [LARGE SCALE GENOMIC DNA]</scope>
    <source>
        <strain evidence="19">JCM 17727</strain>
    </source>
</reference>
<dbReference type="Pfam" id="PF00580">
    <property type="entry name" value="UvrD-helicase"/>
    <property type="match status" value="1"/>
</dbReference>
<dbReference type="Pfam" id="PF12705">
    <property type="entry name" value="PDDEXK_1"/>
    <property type="match status" value="1"/>
</dbReference>
<evidence type="ECO:0000256" key="15">
    <source>
        <dbReference type="PROSITE-ProRule" id="PRU00560"/>
    </source>
</evidence>
<comment type="caution">
    <text evidence="18">The sequence shown here is derived from an EMBL/GenBank/DDBJ whole genome shotgun (WGS) entry which is preliminary data.</text>
</comment>
<feature type="domain" description="UvrD-like helicase C-terminal" evidence="17">
    <location>
        <begin position="501"/>
        <end position="776"/>
    </location>
</feature>
<evidence type="ECO:0000256" key="6">
    <source>
        <dbReference type="ARBA" id="ARBA00022839"/>
    </source>
</evidence>
<comment type="catalytic activity">
    <reaction evidence="14">
        <text>ATP + H2O = ADP + phosphate + H(+)</text>
        <dbReference type="Rhea" id="RHEA:13065"/>
        <dbReference type="ChEBI" id="CHEBI:15377"/>
        <dbReference type="ChEBI" id="CHEBI:15378"/>
        <dbReference type="ChEBI" id="CHEBI:30616"/>
        <dbReference type="ChEBI" id="CHEBI:43474"/>
        <dbReference type="ChEBI" id="CHEBI:456216"/>
        <dbReference type="EC" id="5.6.2.4"/>
    </reaction>
</comment>
<keyword evidence="5 15" id="KW-0347">Helicase</keyword>
<keyword evidence="6" id="KW-0269">Exonuclease</keyword>
<dbReference type="InterPro" id="IPR027417">
    <property type="entry name" value="P-loop_NTPase"/>
</dbReference>
<evidence type="ECO:0000256" key="10">
    <source>
        <dbReference type="ARBA" id="ARBA00023235"/>
    </source>
</evidence>
<dbReference type="PANTHER" id="PTHR11070:SF2">
    <property type="entry name" value="ATP-DEPENDENT DNA HELICASE SRS2"/>
    <property type="match status" value="1"/>
</dbReference>
<gene>
    <name evidence="18" type="ORF">GCM10023150_15220</name>
</gene>
<keyword evidence="9" id="KW-0234">DNA repair</keyword>
<dbReference type="PANTHER" id="PTHR11070">
    <property type="entry name" value="UVRD / RECB / PCRA DNA HELICASE FAMILY MEMBER"/>
    <property type="match status" value="1"/>
</dbReference>
<organism evidence="18 19">
    <name type="scientific">Kangiella taiwanensis</name>
    <dbReference type="NCBI Taxonomy" id="1079179"/>
    <lineage>
        <taxon>Bacteria</taxon>
        <taxon>Pseudomonadati</taxon>
        <taxon>Pseudomonadota</taxon>
        <taxon>Gammaproteobacteria</taxon>
        <taxon>Kangiellales</taxon>
        <taxon>Kangiellaceae</taxon>
        <taxon>Kangiella</taxon>
    </lineage>
</organism>
<evidence type="ECO:0000256" key="8">
    <source>
        <dbReference type="ARBA" id="ARBA00023125"/>
    </source>
</evidence>
<evidence type="ECO:0000256" key="1">
    <source>
        <dbReference type="ARBA" id="ARBA00022722"/>
    </source>
</evidence>
<keyword evidence="1" id="KW-0540">Nuclease</keyword>
<dbReference type="Proteomes" id="UP001501294">
    <property type="component" value="Unassembled WGS sequence"/>
</dbReference>
<keyword evidence="3" id="KW-0227">DNA damage</keyword>
<dbReference type="SUPFAM" id="SSF52540">
    <property type="entry name" value="P-loop containing nucleoside triphosphate hydrolases"/>
    <property type="match status" value="1"/>
</dbReference>
<dbReference type="InterPro" id="IPR014017">
    <property type="entry name" value="DNA_helicase_UvrD-like_C"/>
</dbReference>
<dbReference type="Gene3D" id="3.90.320.10">
    <property type="match status" value="1"/>
</dbReference>
<dbReference type="PROSITE" id="PS51217">
    <property type="entry name" value="UVRD_HELICASE_CTER"/>
    <property type="match status" value="1"/>
</dbReference>
<evidence type="ECO:0000259" key="17">
    <source>
        <dbReference type="PROSITE" id="PS51217"/>
    </source>
</evidence>
<evidence type="ECO:0000256" key="5">
    <source>
        <dbReference type="ARBA" id="ARBA00022806"/>
    </source>
</evidence>
<protein>
    <recommendedName>
        <fullName evidence="12">DNA 3'-5' helicase</fullName>
        <ecNumber evidence="12">5.6.2.4</ecNumber>
    </recommendedName>
    <alternativeName>
        <fullName evidence="13">DNA 3'-5' helicase II</fullName>
    </alternativeName>
</protein>
<evidence type="ECO:0000256" key="13">
    <source>
        <dbReference type="ARBA" id="ARBA00034923"/>
    </source>
</evidence>
<evidence type="ECO:0000313" key="19">
    <source>
        <dbReference type="Proteomes" id="UP001501294"/>
    </source>
</evidence>
<comment type="catalytic activity">
    <reaction evidence="11">
        <text>Couples ATP hydrolysis with the unwinding of duplex DNA by translocating in the 3'-5' direction.</text>
        <dbReference type="EC" id="5.6.2.4"/>
    </reaction>
</comment>